<dbReference type="AlphaFoldDB" id="A0A1S1HT33"/>
<sequence>MTNIQLLLLATNNFKEDIALSHTQGSYIYQFYYAQIALQHLSIDSFLSNYKVQIDPILKNNHELYAQREQIYQLIKSYLEQAETRFIERKKILNQD</sequence>
<dbReference type="GeneID" id="92279473"/>
<name>A0A1S1HT33_PROST</name>
<organism evidence="2 3">
    <name type="scientific">Providencia stuartii</name>
    <dbReference type="NCBI Taxonomy" id="588"/>
    <lineage>
        <taxon>Bacteria</taxon>
        <taxon>Pseudomonadati</taxon>
        <taxon>Pseudomonadota</taxon>
        <taxon>Gammaproteobacteria</taxon>
        <taxon>Enterobacterales</taxon>
        <taxon>Morganellaceae</taxon>
        <taxon>Providencia</taxon>
    </lineage>
</organism>
<dbReference type="EMBL" id="LVIE01000035">
    <property type="protein sequence ID" value="OHT25415.1"/>
    <property type="molecule type" value="Genomic_DNA"/>
</dbReference>
<keyword evidence="3" id="KW-1185">Reference proteome</keyword>
<evidence type="ECO:0000313" key="3">
    <source>
        <dbReference type="Proteomes" id="UP000179588"/>
    </source>
</evidence>
<dbReference type="Proteomes" id="UP000179588">
    <property type="component" value="Unassembled WGS sequence"/>
</dbReference>
<evidence type="ECO:0000313" key="2">
    <source>
        <dbReference type="EMBL" id="OHT25415.1"/>
    </source>
</evidence>
<reference evidence="1" key="2">
    <citation type="submission" date="2024-02" db="EMBL/GenBank/DDBJ databases">
        <authorList>
            <consortium name="Clinical and Environmental Microbiology Branch: Whole genome sequencing antimicrobial resistance pathogens in the healthcare setting"/>
        </authorList>
    </citation>
    <scope>NUCLEOTIDE SEQUENCE</scope>
    <source>
        <strain evidence="1">2021GO-0154</strain>
    </source>
</reference>
<comment type="caution">
    <text evidence="2">The sequence shown here is derived from an EMBL/GenBank/DDBJ whole genome shotgun (WGS) entry which is preliminary data.</text>
</comment>
<accession>A0A1S1HT33</accession>
<reference evidence="2 3" key="1">
    <citation type="submission" date="2016-03" db="EMBL/GenBank/DDBJ databases">
        <title>Genome sequence of Providencia stuartii strain, isolated from the salivary glands of larval Lucilia sericata.</title>
        <authorList>
            <person name="Yuan Y."/>
            <person name="Zhang Y."/>
            <person name="Fu S."/>
            <person name="Crippen T.L."/>
            <person name="Visi D."/>
            <person name="Benbow M.E."/>
            <person name="Allen M."/>
            <person name="Tomberlin J.K."/>
            <person name="Sze S.-H."/>
            <person name="Tarone A.M."/>
        </authorList>
    </citation>
    <scope>NUCLEOTIDE SEQUENCE [LARGE SCALE GENOMIC DNA]</scope>
    <source>
        <strain evidence="2 3">Crippen</strain>
    </source>
</reference>
<gene>
    <name evidence="2" type="ORF">A3Q29_13995</name>
    <name evidence="1" type="ORF">RG298_000744</name>
</gene>
<dbReference type="OrthoDB" id="6466821at2"/>
<protein>
    <submittedName>
        <fullName evidence="2">Uncharacterized protein</fullName>
    </submittedName>
</protein>
<evidence type="ECO:0000313" key="1">
    <source>
        <dbReference type="EMBL" id="EMJ5133070.1"/>
    </source>
</evidence>
<dbReference type="EMBL" id="ABMABF030000002">
    <property type="protein sequence ID" value="EMJ5133070.1"/>
    <property type="molecule type" value="Genomic_DNA"/>
</dbReference>
<dbReference type="RefSeq" id="WP_070925491.1">
    <property type="nucleotide sequence ID" value="NZ_CANMXG010000004.1"/>
</dbReference>
<proteinExistence type="predicted"/>